<proteinExistence type="predicted"/>
<evidence type="ECO:0000313" key="4">
    <source>
        <dbReference type="EMBL" id="CAI8603330.1"/>
    </source>
</evidence>
<evidence type="ECO:0000256" key="1">
    <source>
        <dbReference type="ARBA" id="ARBA00023157"/>
    </source>
</evidence>
<dbReference type="SUPFAM" id="SSF50685">
    <property type="entry name" value="Barwin-like endoglucanases"/>
    <property type="match status" value="1"/>
</dbReference>
<dbReference type="PRINTS" id="PR00602">
    <property type="entry name" value="BARWIN"/>
</dbReference>
<dbReference type="InterPro" id="IPR036908">
    <property type="entry name" value="RlpA-like_sf"/>
</dbReference>
<dbReference type="PROSITE" id="PS00771">
    <property type="entry name" value="BARWIN_1"/>
    <property type="match status" value="1"/>
</dbReference>
<dbReference type="InterPro" id="IPR018226">
    <property type="entry name" value="Barwin_CS"/>
</dbReference>
<evidence type="ECO:0000313" key="5">
    <source>
        <dbReference type="Proteomes" id="UP001157006"/>
    </source>
</evidence>
<name>A0AAV1A366_VICFA</name>
<organism evidence="4 5">
    <name type="scientific">Vicia faba</name>
    <name type="common">Broad bean</name>
    <name type="synonym">Faba vulgaris</name>
    <dbReference type="NCBI Taxonomy" id="3906"/>
    <lineage>
        <taxon>Eukaryota</taxon>
        <taxon>Viridiplantae</taxon>
        <taxon>Streptophyta</taxon>
        <taxon>Embryophyta</taxon>
        <taxon>Tracheophyta</taxon>
        <taxon>Spermatophyta</taxon>
        <taxon>Magnoliopsida</taxon>
        <taxon>eudicotyledons</taxon>
        <taxon>Gunneridae</taxon>
        <taxon>Pentapetalae</taxon>
        <taxon>rosids</taxon>
        <taxon>fabids</taxon>
        <taxon>Fabales</taxon>
        <taxon>Fabaceae</taxon>
        <taxon>Papilionoideae</taxon>
        <taxon>50 kb inversion clade</taxon>
        <taxon>NPAAA clade</taxon>
        <taxon>Hologalegina</taxon>
        <taxon>IRL clade</taxon>
        <taxon>Fabeae</taxon>
        <taxon>Vicia</taxon>
    </lineage>
</organism>
<dbReference type="Pfam" id="PF00967">
    <property type="entry name" value="Barwin"/>
    <property type="match status" value="1"/>
</dbReference>
<evidence type="ECO:0000256" key="2">
    <source>
        <dbReference type="SAM" id="SignalP"/>
    </source>
</evidence>
<dbReference type="InterPro" id="IPR001153">
    <property type="entry name" value="Barwin_dom"/>
</dbReference>
<reference evidence="4 5" key="1">
    <citation type="submission" date="2023-01" db="EMBL/GenBank/DDBJ databases">
        <authorList>
            <person name="Kreplak J."/>
        </authorList>
    </citation>
    <scope>NUCLEOTIDE SEQUENCE [LARGE SCALE GENOMIC DNA]</scope>
</reference>
<dbReference type="GO" id="GO:0042742">
    <property type="term" value="P:defense response to bacterium"/>
    <property type="evidence" value="ECO:0007669"/>
    <property type="project" value="InterPro"/>
</dbReference>
<keyword evidence="5" id="KW-1185">Reference proteome</keyword>
<keyword evidence="1" id="KW-1015">Disulfide bond</keyword>
<keyword evidence="2" id="KW-0732">Signal</keyword>
<dbReference type="GO" id="GO:0004540">
    <property type="term" value="F:RNA nuclease activity"/>
    <property type="evidence" value="ECO:0007669"/>
    <property type="project" value="InterPro"/>
</dbReference>
<dbReference type="AlphaFoldDB" id="A0AAV1A366"/>
<dbReference type="PANTHER" id="PTHR46351">
    <property type="entry name" value="WOUND-INDUCED PROTEIN WIN2"/>
    <property type="match status" value="1"/>
</dbReference>
<feature type="chain" id="PRO_5043471685" description="Barwin domain-containing protein" evidence="2">
    <location>
        <begin position="21"/>
        <end position="110"/>
    </location>
</feature>
<sequence>MTKFTRCMLPLFCITILASAQSATPLSWRSKYGWTAFCGPVGPLGPDCCGRCLKVTNTKSGDEEIVRIIDQYHNEGLDLEVSVFRRLDSDGNGDAQGHLIINYDFVDCED</sequence>
<accession>A0AAV1A366</accession>
<dbReference type="Gene3D" id="2.40.40.10">
    <property type="entry name" value="RlpA-like domain"/>
    <property type="match status" value="1"/>
</dbReference>
<dbReference type="InterPro" id="IPR044301">
    <property type="entry name" value="PR4"/>
</dbReference>
<gene>
    <name evidence="4" type="ORF">VFH_III081560</name>
</gene>
<dbReference type="Proteomes" id="UP001157006">
    <property type="component" value="Chromosome 3"/>
</dbReference>
<feature type="signal peptide" evidence="2">
    <location>
        <begin position="1"/>
        <end position="20"/>
    </location>
</feature>
<dbReference type="EMBL" id="OX451738">
    <property type="protein sequence ID" value="CAI8603330.1"/>
    <property type="molecule type" value="Genomic_DNA"/>
</dbReference>
<protein>
    <recommendedName>
        <fullName evidence="3">Barwin domain-containing protein</fullName>
    </recommendedName>
</protein>
<dbReference type="GO" id="GO:0050832">
    <property type="term" value="P:defense response to fungus"/>
    <property type="evidence" value="ECO:0007669"/>
    <property type="project" value="InterPro"/>
</dbReference>
<dbReference type="PANTHER" id="PTHR46351:SF7">
    <property type="entry name" value="HEVEIN-LIKE PREPROPROTEIN"/>
    <property type="match status" value="1"/>
</dbReference>
<evidence type="ECO:0000259" key="3">
    <source>
        <dbReference type="Pfam" id="PF00967"/>
    </source>
</evidence>
<feature type="domain" description="Barwin" evidence="3">
    <location>
        <begin position="20"/>
        <end position="108"/>
    </location>
</feature>